<sequence length="330" mass="38076">MKKKMVTLDVSNLWTPYINNTMATCVNKHALQTITDPDIHHIFEKALQLSEHIVQNITDIFNGENFPIPQGFTDEDVHLNAPRLFSDEFWLFYLHEMTIHGLTAYSLGITSSHRHDVRQLYLEIFDRASDLYDSTLEMMRSKGLLERAPTITLPEKIEFAEKQSFIAGWFGNHRSLNVIEISSLYFNLHKSIMTRDLALGFSQTAQSKEIRFFIRRVFELADEHISIFSSILHDDFISSSISWDTHITDSEIAPFSDKLMMFHCSFLIQSAMAYYGTALSGSMRRDLGLKYSAAIARDVKLAEDCVNIMIANGWFEEPPHSVDRRELHER</sequence>
<dbReference type="Proteomes" id="UP000219546">
    <property type="component" value="Unassembled WGS sequence"/>
</dbReference>
<evidence type="ECO:0000313" key="2">
    <source>
        <dbReference type="Proteomes" id="UP000219546"/>
    </source>
</evidence>
<dbReference type="Gene3D" id="1.20.1260.10">
    <property type="match status" value="2"/>
</dbReference>
<gene>
    <name evidence="1" type="ORF">SAMN05877753_10685</name>
</gene>
<keyword evidence="2" id="KW-1185">Reference proteome</keyword>
<dbReference type="OrthoDB" id="1675670at2"/>
<dbReference type="InterPro" id="IPR021617">
    <property type="entry name" value="DUF3231"/>
</dbReference>
<organism evidence="1 2">
    <name type="scientific">Bacillus oleivorans</name>
    <dbReference type="NCBI Taxonomy" id="1448271"/>
    <lineage>
        <taxon>Bacteria</taxon>
        <taxon>Bacillati</taxon>
        <taxon>Bacillota</taxon>
        <taxon>Bacilli</taxon>
        <taxon>Bacillales</taxon>
        <taxon>Bacillaceae</taxon>
        <taxon>Bacillus</taxon>
    </lineage>
</organism>
<dbReference type="AlphaFoldDB" id="A0A285CY28"/>
<proteinExistence type="predicted"/>
<dbReference type="Pfam" id="PF11553">
    <property type="entry name" value="DUF3231"/>
    <property type="match status" value="2"/>
</dbReference>
<dbReference type="EMBL" id="OAOP01000006">
    <property type="protein sequence ID" value="SNX72497.1"/>
    <property type="molecule type" value="Genomic_DNA"/>
</dbReference>
<name>A0A285CY28_9BACI</name>
<reference evidence="1 2" key="1">
    <citation type="submission" date="2017-08" db="EMBL/GenBank/DDBJ databases">
        <authorList>
            <person name="de Groot N.N."/>
        </authorList>
    </citation>
    <scope>NUCLEOTIDE SEQUENCE [LARGE SCALE GENOMIC DNA]</scope>
    <source>
        <strain evidence="1 2">JC228</strain>
    </source>
</reference>
<protein>
    <submittedName>
        <fullName evidence="1">Uncharacterized protein DUF3231</fullName>
    </submittedName>
</protein>
<accession>A0A285CY28</accession>
<dbReference type="RefSeq" id="WP_097159250.1">
    <property type="nucleotide sequence ID" value="NZ_JBEPMQ010000005.1"/>
</dbReference>
<evidence type="ECO:0000313" key="1">
    <source>
        <dbReference type="EMBL" id="SNX72497.1"/>
    </source>
</evidence>
<dbReference type="InterPro" id="IPR012347">
    <property type="entry name" value="Ferritin-like"/>
</dbReference>